<reference evidence="3 4" key="1">
    <citation type="submission" date="2019-12" db="EMBL/GenBank/DDBJ databases">
        <title>Genomic-based taxomic classification of the family Erythrobacteraceae.</title>
        <authorList>
            <person name="Xu L."/>
        </authorList>
    </citation>
    <scope>NUCLEOTIDE SEQUENCE [LARGE SCALE GENOMIC DNA]</scope>
    <source>
        <strain evidence="3 4">MCCC 1A09965</strain>
    </source>
</reference>
<dbReference type="Gene3D" id="3.40.50.1820">
    <property type="entry name" value="alpha/beta hydrolase"/>
    <property type="match status" value="1"/>
</dbReference>
<evidence type="ECO:0000313" key="4">
    <source>
        <dbReference type="Proteomes" id="UP000445582"/>
    </source>
</evidence>
<evidence type="ECO:0000313" key="3">
    <source>
        <dbReference type="EMBL" id="MXO61891.1"/>
    </source>
</evidence>
<gene>
    <name evidence="3" type="ORF">GRI48_02585</name>
</gene>
<dbReference type="AlphaFoldDB" id="A0A844YCH4"/>
<comment type="caution">
    <text evidence="3">The sequence shown here is derived from an EMBL/GenBank/DDBJ whole genome shotgun (WGS) entry which is preliminary data.</text>
</comment>
<dbReference type="EMBL" id="WTYN01000001">
    <property type="protein sequence ID" value="MXO61891.1"/>
    <property type="molecule type" value="Genomic_DNA"/>
</dbReference>
<dbReference type="SUPFAM" id="SSF53474">
    <property type="entry name" value="alpha/beta-Hydrolases"/>
    <property type="match status" value="1"/>
</dbReference>
<feature type="domain" description="AB hydrolase-1" evidence="2">
    <location>
        <begin position="38"/>
        <end position="278"/>
    </location>
</feature>
<dbReference type="PRINTS" id="PR00412">
    <property type="entry name" value="EPOXHYDRLASE"/>
</dbReference>
<dbReference type="PANTHER" id="PTHR43329">
    <property type="entry name" value="EPOXIDE HYDROLASE"/>
    <property type="match status" value="1"/>
</dbReference>
<keyword evidence="1 3" id="KW-0378">Hydrolase</keyword>
<evidence type="ECO:0000256" key="1">
    <source>
        <dbReference type="ARBA" id="ARBA00022801"/>
    </source>
</evidence>
<dbReference type="InterPro" id="IPR029058">
    <property type="entry name" value="AB_hydrolase_fold"/>
</dbReference>
<dbReference type="RefSeq" id="WP_160670990.1">
    <property type="nucleotide sequence ID" value="NZ_WTYN01000001.1"/>
</dbReference>
<evidence type="ECO:0000259" key="2">
    <source>
        <dbReference type="Pfam" id="PF00561"/>
    </source>
</evidence>
<dbReference type="OrthoDB" id="9812774at2"/>
<dbReference type="Pfam" id="PF00561">
    <property type="entry name" value="Abhydrolase_1"/>
    <property type="match status" value="1"/>
</dbReference>
<dbReference type="InterPro" id="IPR000073">
    <property type="entry name" value="AB_hydrolase_1"/>
</dbReference>
<proteinExistence type="predicted"/>
<protein>
    <submittedName>
        <fullName evidence="3">Alpha/beta fold hydrolase</fullName>
    </submittedName>
</protein>
<sequence>MTPSWNPDPTSGISIAEVEANGLAFEVAQAGEGDRLALLLHGFPELHYSWRHQIPVLAQMGYRVWAPNLRGYGASDRPEGIESYRLDTLAQDIAGLIDASGAKEVTLIAHDWGALIAWHFAIKKVRPLHRLVILNVPHPKCAQRELRTWRQLKKSWYIFFFQLPRLPERMLLKDEAQTVVEAFRGSAIHKDRFTEAALEPYRQAALRPGAATAMVNYYRALLRRPDARRIGDGRVDVPTLVLWGEQDVAISIEVLDGMEDYVEDLTVRRFPDASHWVQQDVPEKVNAELMAWLETRG</sequence>
<dbReference type="Proteomes" id="UP000445582">
    <property type="component" value="Unassembled WGS sequence"/>
</dbReference>
<accession>A0A844YCH4</accession>
<dbReference type="InterPro" id="IPR000639">
    <property type="entry name" value="Epox_hydrolase-like"/>
</dbReference>
<keyword evidence="4" id="KW-1185">Reference proteome</keyword>
<dbReference type="GO" id="GO:0016787">
    <property type="term" value="F:hydrolase activity"/>
    <property type="evidence" value="ECO:0007669"/>
    <property type="project" value="UniProtKB-KW"/>
</dbReference>
<name>A0A844YCH4_9SPHN</name>
<organism evidence="3 4">
    <name type="scientific">Qipengyuania oceanensis</name>
    <dbReference type="NCBI Taxonomy" id="1463597"/>
    <lineage>
        <taxon>Bacteria</taxon>
        <taxon>Pseudomonadati</taxon>
        <taxon>Pseudomonadota</taxon>
        <taxon>Alphaproteobacteria</taxon>
        <taxon>Sphingomonadales</taxon>
        <taxon>Erythrobacteraceae</taxon>
        <taxon>Qipengyuania</taxon>
    </lineage>
</organism>
<dbReference type="PRINTS" id="PR00111">
    <property type="entry name" value="ABHYDROLASE"/>
</dbReference>